<sequence>MSPCFILLKNYFVNQNPVTTPLFKANVLARTQFGRLLQDCAFGGAGGEAPVGRADRLKQPRFLGWFSVRPTGKRSRQPGALECSFLEK</sequence>
<proteinExistence type="predicted"/>
<name>A0ABX4EC05_9BACI</name>
<comment type="caution">
    <text evidence="1">The sequence shown here is derived from an EMBL/GenBank/DDBJ whole genome shotgun (WGS) entry which is preliminary data.</text>
</comment>
<reference evidence="2" key="1">
    <citation type="submission" date="2017-03" db="EMBL/GenBank/DDBJ databases">
        <title>Bacillus sp. V-88(T) DSM27956, whole genome shotgun sequencing project.</title>
        <authorList>
            <person name="Dastager S.G."/>
            <person name="Neurgaonkar P.S."/>
            <person name="Dharne M.S."/>
        </authorList>
    </citation>
    <scope>NUCLEOTIDE SEQUENCE [LARGE SCALE GENOMIC DNA]</scope>
    <source>
        <strain evidence="2">DSM 25145</strain>
    </source>
</reference>
<organism evidence="1 2">
    <name type="scientific">Domibacillus enclensis</name>
    <dbReference type="NCBI Taxonomy" id="1017273"/>
    <lineage>
        <taxon>Bacteria</taxon>
        <taxon>Bacillati</taxon>
        <taxon>Bacillota</taxon>
        <taxon>Bacilli</taxon>
        <taxon>Bacillales</taxon>
        <taxon>Bacillaceae</taxon>
        <taxon>Domibacillus</taxon>
    </lineage>
</organism>
<accession>A0ABX4EC05</accession>
<evidence type="ECO:0000313" key="2">
    <source>
        <dbReference type="Proteomes" id="UP000215545"/>
    </source>
</evidence>
<dbReference type="EMBL" id="MWSK01000001">
    <property type="protein sequence ID" value="OXS79972.1"/>
    <property type="molecule type" value="Genomic_DNA"/>
</dbReference>
<protein>
    <submittedName>
        <fullName evidence="1">Uncharacterized protein</fullName>
    </submittedName>
</protein>
<evidence type="ECO:0000313" key="1">
    <source>
        <dbReference type="EMBL" id="OXS79972.1"/>
    </source>
</evidence>
<keyword evidence="2" id="KW-1185">Reference proteome</keyword>
<dbReference type="Proteomes" id="UP000215545">
    <property type="component" value="Unassembled WGS sequence"/>
</dbReference>
<gene>
    <name evidence="1" type="ORF">B1B05_00340</name>
</gene>